<organism evidence="2 3">
    <name type="scientific">Symbiodinium necroappetens</name>
    <dbReference type="NCBI Taxonomy" id="1628268"/>
    <lineage>
        <taxon>Eukaryota</taxon>
        <taxon>Sar</taxon>
        <taxon>Alveolata</taxon>
        <taxon>Dinophyceae</taxon>
        <taxon>Suessiales</taxon>
        <taxon>Symbiodiniaceae</taxon>
        <taxon>Symbiodinium</taxon>
    </lineage>
</organism>
<dbReference type="AlphaFoldDB" id="A0A812TZG6"/>
<protein>
    <submittedName>
        <fullName evidence="2">SUP35 protein</fullName>
    </submittedName>
</protein>
<evidence type="ECO:0000313" key="3">
    <source>
        <dbReference type="Proteomes" id="UP000601435"/>
    </source>
</evidence>
<dbReference type="EMBL" id="CAJNJA010025783">
    <property type="protein sequence ID" value="CAE7549380.1"/>
    <property type="molecule type" value="Genomic_DNA"/>
</dbReference>
<dbReference type="Proteomes" id="UP000601435">
    <property type="component" value="Unassembled WGS sequence"/>
</dbReference>
<evidence type="ECO:0000256" key="1">
    <source>
        <dbReference type="SAM" id="MobiDB-lite"/>
    </source>
</evidence>
<keyword evidence="3" id="KW-1185">Reference proteome</keyword>
<reference evidence="2" key="1">
    <citation type="submission" date="2021-02" db="EMBL/GenBank/DDBJ databases">
        <authorList>
            <person name="Dougan E. K."/>
            <person name="Rhodes N."/>
            <person name="Thang M."/>
            <person name="Chan C."/>
        </authorList>
    </citation>
    <scope>NUCLEOTIDE SEQUENCE</scope>
</reference>
<feature type="region of interest" description="Disordered" evidence="1">
    <location>
        <begin position="63"/>
        <end position="82"/>
    </location>
</feature>
<name>A0A812TZG6_9DINO</name>
<sequence>LDQYARNLAEAFNSPTEVQAMYLSTWHCALDAQFFEDFHIHDLRHQKMFRRWFEAQGTARPALDENSKWQEKTAPGHYPGRDATASRTWSGSWWDPGWTGTHLLSWHPLLMTRGSSDGHCHFGTYASFDAKDPCNQAGLADCEKVPLRAFASLRKLKSRQGSDIQEPDRGTSFISDEDSELLREDSAAEEDKGVKWEFFDLDNVDHIISEDVLPTILEDETLQMPLLTARSALERNSWGISEAFQSSFEALSSVAIGIGSFAGTATQGVLEATHAFLSCSIAFDAFVEMHVKNDENTVPEQETEDRRDEA</sequence>
<feature type="region of interest" description="Disordered" evidence="1">
    <location>
        <begin position="160"/>
        <end position="186"/>
    </location>
</feature>
<accession>A0A812TZG6</accession>
<proteinExistence type="predicted"/>
<evidence type="ECO:0000313" key="2">
    <source>
        <dbReference type="EMBL" id="CAE7549380.1"/>
    </source>
</evidence>
<gene>
    <name evidence="2" type="primary">SUP35</name>
    <name evidence="2" type="ORF">SNEC2469_LOCUS15825</name>
</gene>
<feature type="non-terminal residue" evidence="2">
    <location>
        <position position="310"/>
    </location>
</feature>
<comment type="caution">
    <text evidence="2">The sequence shown here is derived from an EMBL/GenBank/DDBJ whole genome shotgun (WGS) entry which is preliminary data.</text>
</comment>
<dbReference type="OrthoDB" id="10361278at2759"/>